<evidence type="ECO:0000313" key="3">
    <source>
        <dbReference type="Proteomes" id="UP000297465"/>
    </source>
</evidence>
<evidence type="ECO:0008006" key="4">
    <source>
        <dbReference type="Google" id="ProtNLM"/>
    </source>
</evidence>
<feature type="chain" id="PRO_5046171129" description="Lipoprotein" evidence="1">
    <location>
        <begin position="29"/>
        <end position="269"/>
    </location>
</feature>
<evidence type="ECO:0000313" key="2">
    <source>
        <dbReference type="EMBL" id="TGL01284.1"/>
    </source>
</evidence>
<accession>A0ABY2LNY7</accession>
<organism evidence="2 3">
    <name type="scientific">Leptospira montravelensis</name>
    <dbReference type="NCBI Taxonomy" id="2484961"/>
    <lineage>
        <taxon>Bacteria</taxon>
        <taxon>Pseudomonadati</taxon>
        <taxon>Spirochaetota</taxon>
        <taxon>Spirochaetia</taxon>
        <taxon>Leptospirales</taxon>
        <taxon>Leptospiraceae</taxon>
        <taxon>Leptospira</taxon>
    </lineage>
</organism>
<keyword evidence="3" id="KW-1185">Reference proteome</keyword>
<evidence type="ECO:0000256" key="1">
    <source>
        <dbReference type="SAM" id="SignalP"/>
    </source>
</evidence>
<feature type="signal peptide" evidence="1">
    <location>
        <begin position="1"/>
        <end position="28"/>
    </location>
</feature>
<gene>
    <name evidence="2" type="ORF">EHQ31_10825</name>
</gene>
<keyword evidence="1" id="KW-0732">Signal</keyword>
<name>A0ABY2LNY7_9LEPT</name>
<dbReference type="Proteomes" id="UP000297465">
    <property type="component" value="Unassembled WGS sequence"/>
</dbReference>
<sequence length="269" mass="31600">MKKIRRFQNLINLSLFLPLFLNLSCNFADVRIQNPKDLTEAKNQTLVGFVIVDDLNDDAQDASAMILKVYPIYSKGMFLFDAQTNSPIESLSNEKKPIVTVEEEGEKVSYTNQFDSSTPTYLLDSRKEHYLGYLYWDRFCNYCSNPPRYKINFNPQKSISTLKIKGKPGEIVFLGFYKISVIRENFDIKDFISNKTKNLDYKFERISANSPFWEKDFKDYSIWSKFDRDHGFNERSAEIKFLKDIIANQKKGYWKEKAEQRLTELLAKK</sequence>
<dbReference type="EMBL" id="RQFO01000016">
    <property type="protein sequence ID" value="TGL01284.1"/>
    <property type="molecule type" value="Genomic_DNA"/>
</dbReference>
<proteinExistence type="predicted"/>
<reference evidence="3" key="1">
    <citation type="journal article" date="2019" name="PLoS Negl. Trop. Dis.">
        <title>Revisiting the worldwide diversity of Leptospira species in the environment.</title>
        <authorList>
            <person name="Vincent A.T."/>
            <person name="Schiettekatte O."/>
            <person name="Bourhy P."/>
            <person name="Veyrier F.J."/>
            <person name="Picardeau M."/>
        </authorList>
    </citation>
    <scope>NUCLEOTIDE SEQUENCE [LARGE SCALE GENOMIC DNA]</scope>
    <source>
        <strain evidence="3">201800278</strain>
    </source>
</reference>
<comment type="caution">
    <text evidence="2">The sequence shown here is derived from an EMBL/GenBank/DDBJ whole genome shotgun (WGS) entry which is preliminary data.</text>
</comment>
<protein>
    <recommendedName>
        <fullName evidence="4">Lipoprotein</fullName>
    </recommendedName>
</protein>